<accession>A0ACB8YRV0</accession>
<comment type="caution">
    <text evidence="1">The sequence shown here is derived from an EMBL/GenBank/DDBJ whole genome shotgun (WGS) entry which is preliminary data.</text>
</comment>
<organism evidence="1 2">
    <name type="scientific">Smallanthus sonchifolius</name>
    <dbReference type="NCBI Taxonomy" id="185202"/>
    <lineage>
        <taxon>Eukaryota</taxon>
        <taxon>Viridiplantae</taxon>
        <taxon>Streptophyta</taxon>
        <taxon>Embryophyta</taxon>
        <taxon>Tracheophyta</taxon>
        <taxon>Spermatophyta</taxon>
        <taxon>Magnoliopsida</taxon>
        <taxon>eudicotyledons</taxon>
        <taxon>Gunneridae</taxon>
        <taxon>Pentapetalae</taxon>
        <taxon>asterids</taxon>
        <taxon>campanulids</taxon>
        <taxon>Asterales</taxon>
        <taxon>Asteraceae</taxon>
        <taxon>Asteroideae</taxon>
        <taxon>Heliantheae alliance</taxon>
        <taxon>Millerieae</taxon>
        <taxon>Smallanthus</taxon>
    </lineage>
</organism>
<reference evidence="2" key="1">
    <citation type="journal article" date="2022" name="Mol. Ecol. Resour.">
        <title>The genomes of chicory, endive, great burdock and yacon provide insights into Asteraceae palaeo-polyploidization history and plant inulin production.</title>
        <authorList>
            <person name="Fan W."/>
            <person name="Wang S."/>
            <person name="Wang H."/>
            <person name="Wang A."/>
            <person name="Jiang F."/>
            <person name="Liu H."/>
            <person name="Zhao H."/>
            <person name="Xu D."/>
            <person name="Zhang Y."/>
        </authorList>
    </citation>
    <scope>NUCLEOTIDE SEQUENCE [LARGE SCALE GENOMIC DNA]</scope>
    <source>
        <strain evidence="2">cv. Yunnan</strain>
    </source>
</reference>
<name>A0ACB8YRV0_9ASTR</name>
<dbReference type="Proteomes" id="UP001056120">
    <property type="component" value="Linkage Group LG27"/>
</dbReference>
<keyword evidence="2" id="KW-1185">Reference proteome</keyword>
<protein>
    <submittedName>
        <fullName evidence="1">Uncharacterized protein</fullName>
    </submittedName>
</protein>
<evidence type="ECO:0000313" key="1">
    <source>
        <dbReference type="EMBL" id="KAI3687669.1"/>
    </source>
</evidence>
<gene>
    <name evidence="1" type="ORF">L1987_81369</name>
</gene>
<evidence type="ECO:0000313" key="2">
    <source>
        <dbReference type="Proteomes" id="UP001056120"/>
    </source>
</evidence>
<dbReference type="EMBL" id="CM042044">
    <property type="protein sequence ID" value="KAI3687669.1"/>
    <property type="molecule type" value="Genomic_DNA"/>
</dbReference>
<reference evidence="1 2" key="2">
    <citation type="journal article" date="2022" name="Mol. Ecol. Resour.">
        <title>The genomes of chicory, endive, great burdock and yacon provide insights into Asteraceae paleo-polyploidization history and plant inulin production.</title>
        <authorList>
            <person name="Fan W."/>
            <person name="Wang S."/>
            <person name="Wang H."/>
            <person name="Wang A."/>
            <person name="Jiang F."/>
            <person name="Liu H."/>
            <person name="Zhao H."/>
            <person name="Xu D."/>
            <person name="Zhang Y."/>
        </authorList>
    </citation>
    <scope>NUCLEOTIDE SEQUENCE [LARGE SCALE GENOMIC DNA]</scope>
    <source>
        <strain evidence="2">cv. Yunnan</strain>
        <tissue evidence="1">Leaves</tissue>
    </source>
</reference>
<sequence length="180" mass="19885">MGEYSSSSSTDQHASFSSSSSSSVMKLFGVAVSEGIIAPATRQPEGDNKRFSCQYCNRDFANSQALGGHQNSHKNERQRLKRLNFMYNHHRRLASPAIVLNSHAPRSGQFQQPLMAAVDHYICPQSPPQVLSGIPLRFLTRFYTGRPPELGTVGPNLSRVVEEADVTDENGNEVDVDLHL</sequence>
<proteinExistence type="predicted"/>